<reference evidence="3" key="1">
    <citation type="submission" date="2016-11" db="UniProtKB">
        <authorList>
            <consortium name="WormBaseParasite"/>
        </authorList>
    </citation>
    <scope>IDENTIFICATION</scope>
</reference>
<accession>A0A1I7WWU3</accession>
<keyword evidence="1" id="KW-0812">Transmembrane</keyword>
<dbReference type="Proteomes" id="UP000095283">
    <property type="component" value="Unplaced"/>
</dbReference>
<keyword evidence="2" id="KW-1185">Reference proteome</keyword>
<dbReference type="AlphaFoldDB" id="A0A1I7WWU3"/>
<name>A0A1I7WWU3_HETBA</name>
<evidence type="ECO:0000256" key="1">
    <source>
        <dbReference type="SAM" id="Phobius"/>
    </source>
</evidence>
<protein>
    <submittedName>
        <fullName evidence="3">Uncharacterized protein</fullName>
    </submittedName>
</protein>
<proteinExistence type="predicted"/>
<keyword evidence="1" id="KW-1133">Transmembrane helix</keyword>
<organism evidence="2 3">
    <name type="scientific">Heterorhabditis bacteriophora</name>
    <name type="common">Entomopathogenic nematode worm</name>
    <dbReference type="NCBI Taxonomy" id="37862"/>
    <lineage>
        <taxon>Eukaryota</taxon>
        <taxon>Metazoa</taxon>
        <taxon>Ecdysozoa</taxon>
        <taxon>Nematoda</taxon>
        <taxon>Chromadorea</taxon>
        <taxon>Rhabditida</taxon>
        <taxon>Rhabditina</taxon>
        <taxon>Rhabditomorpha</taxon>
        <taxon>Strongyloidea</taxon>
        <taxon>Heterorhabditidae</taxon>
        <taxon>Heterorhabditis</taxon>
    </lineage>
</organism>
<sequence length="27" mass="3181">MGTAQMEHISSCAHIYIYIYIYLFIAK</sequence>
<evidence type="ECO:0000313" key="3">
    <source>
        <dbReference type="WBParaSite" id="Hba_09697"/>
    </source>
</evidence>
<dbReference type="WBParaSite" id="Hba_09697">
    <property type="protein sequence ID" value="Hba_09697"/>
    <property type="gene ID" value="Hba_09697"/>
</dbReference>
<keyword evidence="1" id="KW-0472">Membrane</keyword>
<evidence type="ECO:0000313" key="2">
    <source>
        <dbReference type="Proteomes" id="UP000095283"/>
    </source>
</evidence>
<feature type="transmembrane region" description="Helical" evidence="1">
    <location>
        <begin position="6"/>
        <end position="25"/>
    </location>
</feature>